<dbReference type="Proteomes" id="UP001324287">
    <property type="component" value="Chromosome"/>
</dbReference>
<proteinExistence type="predicted"/>
<organism evidence="1 2">
    <name type="scientific">Blastococcus brunescens</name>
    <dbReference type="NCBI Taxonomy" id="1564165"/>
    <lineage>
        <taxon>Bacteria</taxon>
        <taxon>Bacillati</taxon>
        <taxon>Actinomycetota</taxon>
        <taxon>Actinomycetes</taxon>
        <taxon>Geodermatophilales</taxon>
        <taxon>Geodermatophilaceae</taxon>
        <taxon>Blastococcus</taxon>
    </lineage>
</organism>
<evidence type="ECO:0000313" key="2">
    <source>
        <dbReference type="Proteomes" id="UP001324287"/>
    </source>
</evidence>
<name>A0ABZ1B4A3_9ACTN</name>
<keyword evidence="2" id="KW-1185">Reference proteome</keyword>
<reference evidence="1 2" key="1">
    <citation type="submission" date="2023-12" db="EMBL/GenBank/DDBJ databases">
        <title>Blastococcus brunescens sp. nov., an actonobacterium isolated from sandstone collected in sahara desert.</title>
        <authorList>
            <person name="Gtari M."/>
            <person name="Ghodhbane F."/>
        </authorList>
    </citation>
    <scope>NUCLEOTIDE SEQUENCE [LARGE SCALE GENOMIC DNA]</scope>
    <source>
        <strain evidence="1 2">BMG 8361</strain>
    </source>
</reference>
<accession>A0ABZ1B4A3</accession>
<dbReference type="RefSeq" id="WP_324276939.1">
    <property type="nucleotide sequence ID" value="NZ_CP141261.1"/>
</dbReference>
<sequence>MTAGGLLLTLAGLLLAAGLVGVVGAVRGVSFLPERSPSVRSSSRRGPLRCSSVRWPPACSSCWSLAGRPRRWALPAVSCSFRRCSAAARRPSD</sequence>
<gene>
    <name evidence="1" type="ORF">U6N30_08590</name>
</gene>
<dbReference type="EMBL" id="CP141261">
    <property type="protein sequence ID" value="WRL65621.1"/>
    <property type="molecule type" value="Genomic_DNA"/>
</dbReference>
<evidence type="ECO:0000313" key="1">
    <source>
        <dbReference type="EMBL" id="WRL65621.1"/>
    </source>
</evidence>
<protein>
    <submittedName>
        <fullName evidence="1">Uncharacterized protein</fullName>
    </submittedName>
</protein>